<reference evidence="2" key="1">
    <citation type="submission" date="2020-11" db="EMBL/GenBank/DDBJ databases">
        <authorList>
            <person name="Tran Van P."/>
        </authorList>
    </citation>
    <scope>NUCLEOTIDE SEQUENCE</scope>
</reference>
<feature type="region of interest" description="Disordered" evidence="1">
    <location>
        <begin position="39"/>
        <end position="59"/>
    </location>
</feature>
<dbReference type="AlphaFoldDB" id="A0A7R9ETE8"/>
<dbReference type="PANTHER" id="PTHR46528">
    <property type="entry name" value="PROTEIN SON"/>
    <property type="match status" value="1"/>
</dbReference>
<organism evidence="2">
    <name type="scientific">Timema bartmani</name>
    <dbReference type="NCBI Taxonomy" id="61472"/>
    <lineage>
        <taxon>Eukaryota</taxon>
        <taxon>Metazoa</taxon>
        <taxon>Ecdysozoa</taxon>
        <taxon>Arthropoda</taxon>
        <taxon>Hexapoda</taxon>
        <taxon>Insecta</taxon>
        <taxon>Pterygota</taxon>
        <taxon>Neoptera</taxon>
        <taxon>Polyneoptera</taxon>
        <taxon>Phasmatodea</taxon>
        <taxon>Timematodea</taxon>
        <taxon>Timematoidea</taxon>
        <taxon>Timematidae</taxon>
        <taxon>Timema</taxon>
    </lineage>
</organism>
<dbReference type="GO" id="GO:0051726">
    <property type="term" value="P:regulation of cell cycle"/>
    <property type="evidence" value="ECO:0007669"/>
    <property type="project" value="InterPro"/>
</dbReference>
<name>A0A7R9ETE8_9NEOP</name>
<dbReference type="EMBL" id="OD565065">
    <property type="protein sequence ID" value="CAD7440724.1"/>
    <property type="molecule type" value="Genomic_DNA"/>
</dbReference>
<dbReference type="GO" id="GO:0048024">
    <property type="term" value="P:regulation of mRNA splicing, via spliceosome"/>
    <property type="evidence" value="ECO:0007669"/>
    <property type="project" value="TreeGrafter"/>
</dbReference>
<dbReference type="InterPro" id="IPR032922">
    <property type="entry name" value="SON"/>
</dbReference>
<dbReference type="PANTHER" id="PTHR46528:SF1">
    <property type="entry name" value="PROTEIN SON"/>
    <property type="match status" value="1"/>
</dbReference>
<dbReference type="GO" id="GO:0003723">
    <property type="term" value="F:RNA binding"/>
    <property type="evidence" value="ECO:0007669"/>
    <property type="project" value="InterPro"/>
</dbReference>
<sequence length="228" mass="25125">MLRWTDEDGELENAVQLPVKTLQEKTAEQSKHLRIQFPVSSGQQHRKTESEWVPVSPKKDSTCTALVPLKGTPSIPAQAGTPPIETSVFPVAENNENLDIGSIVSQRLTAMRKLQENPHDVQALNEMYKAQKSMQNWAESKQQPGMFTGSTGVKVLSAAELSSGFQAWAKKFVDTNPHTPRGPVPRLLVWALASILPAPTRLISRFNSTSTRLLGPLITPLGVEIRIE</sequence>
<protein>
    <submittedName>
        <fullName evidence="2">Uncharacterized protein</fullName>
    </submittedName>
</protein>
<evidence type="ECO:0000313" key="2">
    <source>
        <dbReference type="EMBL" id="CAD7440724.1"/>
    </source>
</evidence>
<evidence type="ECO:0000256" key="1">
    <source>
        <dbReference type="SAM" id="MobiDB-lite"/>
    </source>
</evidence>
<accession>A0A7R9ETE8</accession>
<gene>
    <name evidence="2" type="ORF">TBIB3V08_LOCUS3215</name>
</gene>
<proteinExistence type="predicted"/>